<comment type="caution">
    <text evidence="2">The sequence shown here is derived from an EMBL/GenBank/DDBJ whole genome shotgun (WGS) entry which is preliminary data.</text>
</comment>
<dbReference type="OrthoDB" id="2678566at2"/>
<keyword evidence="1" id="KW-1133">Transmembrane helix</keyword>
<dbReference type="PATRIC" id="fig|1705565.3.peg.2791"/>
<reference evidence="3" key="1">
    <citation type="submission" date="2015-08" db="EMBL/GenBank/DDBJ databases">
        <title>Genome sequencing project for genomic taxonomy and phylogenomics of Bacillus-like bacteria.</title>
        <authorList>
            <person name="Liu B."/>
            <person name="Wang J."/>
            <person name="Zhu Y."/>
            <person name="Liu G."/>
            <person name="Chen Q."/>
            <person name="Chen Z."/>
            <person name="Lan J."/>
            <person name="Che J."/>
            <person name="Ge C."/>
            <person name="Shi H."/>
            <person name="Pan Z."/>
            <person name="Liu X."/>
        </authorList>
    </citation>
    <scope>NUCLEOTIDE SEQUENCE [LARGE SCALE GENOMIC DNA]</scope>
    <source>
        <strain evidence="3">FJAT-22460</strain>
    </source>
</reference>
<feature type="transmembrane region" description="Helical" evidence="1">
    <location>
        <begin position="181"/>
        <end position="199"/>
    </location>
</feature>
<feature type="transmembrane region" description="Helical" evidence="1">
    <location>
        <begin position="58"/>
        <end position="76"/>
    </location>
</feature>
<name>A0A0M1P1Z0_9BACL</name>
<feature type="transmembrane region" description="Helical" evidence="1">
    <location>
        <begin position="158"/>
        <end position="175"/>
    </location>
</feature>
<gene>
    <name evidence="2" type="ORF">AM231_04525</name>
</gene>
<dbReference type="EMBL" id="LIUT01000001">
    <property type="protein sequence ID" value="KOR88486.1"/>
    <property type="molecule type" value="Genomic_DNA"/>
</dbReference>
<feature type="transmembrane region" description="Helical" evidence="1">
    <location>
        <begin position="120"/>
        <end position="138"/>
    </location>
</feature>
<feature type="transmembrane region" description="Helical" evidence="1">
    <location>
        <begin position="88"/>
        <end position="108"/>
    </location>
</feature>
<organism evidence="2 3">
    <name type="scientific">Paenibacillus solani</name>
    <dbReference type="NCBI Taxonomy" id="1705565"/>
    <lineage>
        <taxon>Bacteria</taxon>
        <taxon>Bacillati</taxon>
        <taxon>Bacillota</taxon>
        <taxon>Bacilli</taxon>
        <taxon>Bacillales</taxon>
        <taxon>Paenibacillaceae</taxon>
        <taxon>Paenibacillus</taxon>
    </lineage>
</organism>
<accession>A0A0M1P1Z0</accession>
<evidence type="ECO:0000256" key="1">
    <source>
        <dbReference type="SAM" id="Phobius"/>
    </source>
</evidence>
<feature type="transmembrane region" description="Helical" evidence="1">
    <location>
        <begin position="6"/>
        <end position="25"/>
    </location>
</feature>
<dbReference type="Proteomes" id="UP000036932">
    <property type="component" value="Unassembled WGS sequence"/>
</dbReference>
<evidence type="ECO:0000313" key="3">
    <source>
        <dbReference type="Proteomes" id="UP000036932"/>
    </source>
</evidence>
<protein>
    <submittedName>
        <fullName evidence="2">Uncharacterized protein</fullName>
    </submittedName>
</protein>
<feature type="transmembrane region" description="Helical" evidence="1">
    <location>
        <begin position="32"/>
        <end position="52"/>
    </location>
</feature>
<evidence type="ECO:0000313" key="2">
    <source>
        <dbReference type="EMBL" id="KOR88486.1"/>
    </source>
</evidence>
<keyword evidence="1" id="KW-0472">Membrane</keyword>
<sequence length="227" mass="26087">MNAIWFMVFSTFETLAIYSLIMTLLRYKTTAYIWQALVVMILANIQSFIMRNELHMDFLAPLLTVLIFVFLFAAIIKIPVIWSAICTIIGYMLYALIQTVYLTTIFGSIDSIQNVPSHGYILQILSAGTGLLLSWIMYKLGIGFRYDLEKLRFRFEHILLIALIVVVLVLIAILFYLNRLWLDLLFFGITFGIFLYYAIHTEERDTFDRGKISGPDGGRDQAPGSRP</sequence>
<keyword evidence="1" id="KW-0812">Transmembrane</keyword>
<keyword evidence="3" id="KW-1185">Reference proteome</keyword>
<dbReference type="AlphaFoldDB" id="A0A0M1P1Z0"/>
<dbReference type="RefSeq" id="WP_054401488.1">
    <property type="nucleotide sequence ID" value="NZ_LIUT01000001.1"/>
</dbReference>
<proteinExistence type="predicted"/>